<dbReference type="EMBL" id="JACMSC010000002">
    <property type="protein sequence ID" value="KAG6534338.1"/>
    <property type="molecule type" value="Genomic_DNA"/>
</dbReference>
<reference evidence="1 2" key="1">
    <citation type="submission" date="2020-08" db="EMBL/GenBank/DDBJ databases">
        <title>Plant Genome Project.</title>
        <authorList>
            <person name="Zhang R.-G."/>
        </authorList>
    </citation>
    <scope>NUCLEOTIDE SEQUENCE [LARGE SCALE GENOMIC DNA]</scope>
    <source>
        <tissue evidence="1">Rhizome</tissue>
    </source>
</reference>
<organism evidence="1 2">
    <name type="scientific">Zingiber officinale</name>
    <name type="common">Ginger</name>
    <name type="synonym">Amomum zingiber</name>
    <dbReference type="NCBI Taxonomy" id="94328"/>
    <lineage>
        <taxon>Eukaryota</taxon>
        <taxon>Viridiplantae</taxon>
        <taxon>Streptophyta</taxon>
        <taxon>Embryophyta</taxon>
        <taxon>Tracheophyta</taxon>
        <taxon>Spermatophyta</taxon>
        <taxon>Magnoliopsida</taxon>
        <taxon>Liliopsida</taxon>
        <taxon>Zingiberales</taxon>
        <taxon>Zingiberaceae</taxon>
        <taxon>Zingiber</taxon>
    </lineage>
</organism>
<dbReference type="AlphaFoldDB" id="A0A8J5HVV4"/>
<gene>
    <name evidence="1" type="ORF">ZIOFF_008224</name>
</gene>
<sequence length="177" mass="20112">MGRLTTDHLAHDLGRPPSNYVVMFLGTSRWKGSTTRFYYSLPHTRIETIPLLIPCWPSMNLSFLLHLICHCHPNRSCWFVVLLTSTKDTPCEPQSLTATSHHTFRSCYPLTPLLEDVVPMTLSPSIEYGGVGSLYTILIDNYYEEAYALLRILSIIFYTHNLNVTSSFVAKRDAEAV</sequence>
<comment type="caution">
    <text evidence="1">The sequence shown here is derived from an EMBL/GenBank/DDBJ whole genome shotgun (WGS) entry which is preliminary data.</text>
</comment>
<name>A0A8J5HVV4_ZINOF</name>
<dbReference type="Proteomes" id="UP000734854">
    <property type="component" value="Unassembled WGS sequence"/>
</dbReference>
<keyword evidence="2" id="KW-1185">Reference proteome</keyword>
<evidence type="ECO:0000313" key="2">
    <source>
        <dbReference type="Proteomes" id="UP000734854"/>
    </source>
</evidence>
<protein>
    <submittedName>
        <fullName evidence="1">Uncharacterized protein</fullName>
    </submittedName>
</protein>
<proteinExistence type="predicted"/>
<accession>A0A8J5HVV4</accession>
<evidence type="ECO:0000313" key="1">
    <source>
        <dbReference type="EMBL" id="KAG6534338.1"/>
    </source>
</evidence>